<dbReference type="Pfam" id="PF09601">
    <property type="entry name" value="DUF2459"/>
    <property type="match status" value="1"/>
</dbReference>
<evidence type="ECO:0000313" key="2">
    <source>
        <dbReference type="Proteomes" id="UP001597283"/>
    </source>
</evidence>
<reference evidence="2" key="1">
    <citation type="journal article" date="2019" name="Int. J. Syst. Evol. Microbiol.">
        <title>The Global Catalogue of Microorganisms (GCM) 10K type strain sequencing project: providing services to taxonomists for standard genome sequencing and annotation.</title>
        <authorList>
            <consortium name="The Broad Institute Genomics Platform"/>
            <consortium name="The Broad Institute Genome Sequencing Center for Infectious Disease"/>
            <person name="Wu L."/>
            <person name="Ma J."/>
        </authorList>
    </citation>
    <scope>NUCLEOTIDE SEQUENCE [LARGE SCALE GENOMIC DNA]</scope>
    <source>
        <strain evidence="2">Q85</strain>
    </source>
</reference>
<evidence type="ECO:0000313" key="1">
    <source>
        <dbReference type="EMBL" id="MFD1786744.1"/>
    </source>
</evidence>
<gene>
    <name evidence="1" type="ORF">ACFSC3_04075</name>
</gene>
<organism evidence="1 2">
    <name type="scientific">Sphingomonas floccifaciens</name>
    <dbReference type="NCBI Taxonomy" id="1844115"/>
    <lineage>
        <taxon>Bacteria</taxon>
        <taxon>Pseudomonadati</taxon>
        <taxon>Pseudomonadota</taxon>
        <taxon>Alphaproteobacteria</taxon>
        <taxon>Sphingomonadales</taxon>
        <taxon>Sphingomonadaceae</taxon>
        <taxon>Sphingomonas</taxon>
    </lineage>
</organism>
<protein>
    <submittedName>
        <fullName evidence="1">TIGR02117 family protein</fullName>
    </submittedName>
</protein>
<comment type="caution">
    <text evidence="1">The sequence shown here is derived from an EMBL/GenBank/DDBJ whole genome shotgun (WGS) entry which is preliminary data.</text>
</comment>
<proteinExistence type="predicted"/>
<sequence length="214" mass="23593">MIRYRAFRLLLAVPLIVIALWAAAAAVGSLWPVNGDWRPADAGVRIYVIDNGIHTGIVVPAAGWDDIVRPGDFRDPRYAGHGWRSFGWGDRAFYIETPTWRDVRVGTVLRAALGSERTVMHVDALAEPRTGPDVRSIVLRPDEFARLSAFIRASFAQGGAIPGYGPDDVFYPARGRYSAIRTCNAWTGEALRYAGVRIGAWTPTSGGVMRWLPR</sequence>
<dbReference type="InterPro" id="IPR011727">
    <property type="entry name" value="CHP02117"/>
</dbReference>
<dbReference type="Proteomes" id="UP001597283">
    <property type="component" value="Unassembled WGS sequence"/>
</dbReference>
<dbReference type="RefSeq" id="WP_380939009.1">
    <property type="nucleotide sequence ID" value="NZ_JBHUFC010000002.1"/>
</dbReference>
<dbReference type="NCBIfam" id="TIGR02117">
    <property type="entry name" value="chp_urease_rgn"/>
    <property type="match status" value="1"/>
</dbReference>
<name>A0ABW4NBA0_9SPHN</name>
<dbReference type="EMBL" id="JBHUFC010000002">
    <property type="protein sequence ID" value="MFD1786744.1"/>
    <property type="molecule type" value="Genomic_DNA"/>
</dbReference>
<keyword evidence="2" id="KW-1185">Reference proteome</keyword>
<accession>A0ABW4NBA0</accession>